<reference evidence="3" key="2">
    <citation type="submission" date="2015-01" db="EMBL/GenBank/DDBJ databases">
        <title>Evolutionary Origins and Diversification of the Mycorrhizal Mutualists.</title>
        <authorList>
            <consortium name="DOE Joint Genome Institute"/>
            <consortium name="Mycorrhizal Genomics Consortium"/>
            <person name="Kohler A."/>
            <person name="Kuo A."/>
            <person name="Nagy L.G."/>
            <person name="Floudas D."/>
            <person name="Copeland A."/>
            <person name="Barry K.W."/>
            <person name="Cichocki N."/>
            <person name="Veneault-Fourrey C."/>
            <person name="LaButti K."/>
            <person name="Lindquist E.A."/>
            <person name="Lipzen A."/>
            <person name="Lundell T."/>
            <person name="Morin E."/>
            <person name="Murat C."/>
            <person name="Riley R."/>
            <person name="Ohm R."/>
            <person name="Sun H."/>
            <person name="Tunlid A."/>
            <person name="Henrissat B."/>
            <person name="Grigoriev I.V."/>
            <person name="Hibbett D.S."/>
            <person name="Martin F."/>
        </authorList>
    </citation>
    <scope>NUCLEOTIDE SEQUENCE [LARGE SCALE GENOMIC DNA]</scope>
    <source>
        <strain evidence="3">MUT 4182</strain>
    </source>
</reference>
<dbReference type="InterPro" id="IPR019357">
    <property type="entry name" value="SCOC"/>
</dbReference>
<name>A0A0C3LD06_9AGAM</name>
<organism evidence="2 3">
    <name type="scientific">Tulasnella calospora MUT 4182</name>
    <dbReference type="NCBI Taxonomy" id="1051891"/>
    <lineage>
        <taxon>Eukaryota</taxon>
        <taxon>Fungi</taxon>
        <taxon>Dikarya</taxon>
        <taxon>Basidiomycota</taxon>
        <taxon>Agaricomycotina</taxon>
        <taxon>Agaricomycetes</taxon>
        <taxon>Cantharellales</taxon>
        <taxon>Tulasnellaceae</taxon>
        <taxon>Tulasnella</taxon>
    </lineage>
</organism>
<reference evidence="2 3" key="1">
    <citation type="submission" date="2014-04" db="EMBL/GenBank/DDBJ databases">
        <authorList>
            <consortium name="DOE Joint Genome Institute"/>
            <person name="Kuo A."/>
            <person name="Girlanda M."/>
            <person name="Perotto S."/>
            <person name="Kohler A."/>
            <person name="Nagy L.G."/>
            <person name="Floudas D."/>
            <person name="Copeland A."/>
            <person name="Barry K.W."/>
            <person name="Cichocki N."/>
            <person name="Veneault-Fourrey C."/>
            <person name="LaButti K."/>
            <person name="Lindquist E.A."/>
            <person name="Lipzen A."/>
            <person name="Lundell T."/>
            <person name="Morin E."/>
            <person name="Murat C."/>
            <person name="Sun H."/>
            <person name="Tunlid A."/>
            <person name="Henrissat B."/>
            <person name="Grigoriev I.V."/>
            <person name="Hibbett D.S."/>
            <person name="Martin F."/>
            <person name="Nordberg H.P."/>
            <person name="Cantor M.N."/>
            <person name="Hua S.X."/>
        </authorList>
    </citation>
    <scope>NUCLEOTIDE SEQUENCE [LARGE SCALE GENOMIC DNA]</scope>
    <source>
        <strain evidence="2 3">MUT 4182</strain>
    </source>
</reference>
<dbReference type="Pfam" id="PF10224">
    <property type="entry name" value="DUF2205"/>
    <property type="match status" value="1"/>
</dbReference>
<dbReference type="Gene3D" id="1.20.5.170">
    <property type="match status" value="1"/>
</dbReference>
<proteinExistence type="predicted"/>
<feature type="region of interest" description="Disordered" evidence="1">
    <location>
        <begin position="1"/>
        <end position="23"/>
    </location>
</feature>
<evidence type="ECO:0000313" key="2">
    <source>
        <dbReference type="EMBL" id="KIO31793.1"/>
    </source>
</evidence>
<dbReference type="HOGENOM" id="CLU_2198926_0_0_1"/>
<dbReference type="OrthoDB" id="2163284at2759"/>
<evidence type="ECO:0000256" key="1">
    <source>
        <dbReference type="SAM" id="MobiDB-lite"/>
    </source>
</evidence>
<sequence>MASRKINPFGDDDDLDDYGGAWGPPAVPRDAISSIQADAAAFSSSPSDILKDTIRKEAVIKDILASQSDLRTLLARVKTVQGEVDKLQSGNATLKMYVENLTKQASKR</sequence>
<dbReference type="EMBL" id="KN822960">
    <property type="protein sequence ID" value="KIO31793.1"/>
    <property type="molecule type" value="Genomic_DNA"/>
</dbReference>
<dbReference type="Proteomes" id="UP000054248">
    <property type="component" value="Unassembled WGS sequence"/>
</dbReference>
<gene>
    <name evidence="2" type="ORF">M407DRAFT_241692</name>
</gene>
<keyword evidence="3" id="KW-1185">Reference proteome</keyword>
<accession>A0A0C3LD06</accession>
<dbReference type="AlphaFoldDB" id="A0A0C3LD06"/>
<evidence type="ECO:0000313" key="3">
    <source>
        <dbReference type="Proteomes" id="UP000054248"/>
    </source>
</evidence>
<protein>
    <submittedName>
        <fullName evidence="2">Uncharacterized protein</fullName>
    </submittedName>
</protein>